<dbReference type="Gene3D" id="3.40.50.150">
    <property type="entry name" value="Vaccinia Virus protein VP39"/>
    <property type="match status" value="2"/>
</dbReference>
<gene>
    <name evidence="3" type="ORF">U27_03369</name>
</gene>
<reference evidence="3" key="1">
    <citation type="journal article" date="2015" name="PeerJ">
        <title>First genomic representation of candidate bacterial phylum KSB3 points to enhanced environmental sensing as a trigger of wastewater bulking.</title>
        <authorList>
            <person name="Sekiguchi Y."/>
            <person name="Ohashi A."/>
            <person name="Parks D.H."/>
            <person name="Yamauchi T."/>
            <person name="Tyson G.W."/>
            <person name="Hugenholtz P."/>
        </authorList>
    </citation>
    <scope>NUCLEOTIDE SEQUENCE [LARGE SCALE GENOMIC DNA]</scope>
</reference>
<evidence type="ECO:0000259" key="2">
    <source>
        <dbReference type="Pfam" id="PF06634"/>
    </source>
</evidence>
<evidence type="ECO:0000313" key="4">
    <source>
        <dbReference type="Proteomes" id="UP000030661"/>
    </source>
</evidence>
<evidence type="ECO:0000313" key="3">
    <source>
        <dbReference type="EMBL" id="GAK56407.1"/>
    </source>
</evidence>
<dbReference type="STRING" id="1499967.U27_03369"/>
<protein>
    <recommendedName>
        <fullName evidence="2">DUF1156 domain-containing protein</fullName>
    </recommendedName>
</protein>
<feature type="region of interest" description="Disordered" evidence="1">
    <location>
        <begin position="846"/>
        <end position="865"/>
    </location>
</feature>
<dbReference type="Proteomes" id="UP000030661">
    <property type="component" value="Unassembled WGS sequence"/>
</dbReference>
<sequence>MTYPKRLIEVDLPIKAISAHARREKSIRHGHISTLHIWWARRPLAACRAVLCAALWPDPVDDLCPPAFRTQAAHILAEFAGKVRSDTKLSQLCAQHWERWNRTNAASLKPDHLGCWSDMRYALLDFIADFANWDASTIPEFLETARSLTQAAHESLGGIPGTRPLVVDPFAGGGSIPLEALRVGADAFASDLNPVAVLLNKVVLEYIPKYGNYEFTMQNEQGEDIAFHGLAEAVRYWGNWIKEQAEQELAEFYPKDEDGATPIAYLWARTITCEGPGCGAEVPLMRSLWLAKKDKKSVALKLECQSSALAAKAELWHSRRVTFEIFTPASAKEVGEGTVKRGAATCPCCGYTTPVASVRKQLKVRRGGAHDARLFAVVTTKPGQQGRFYRLPTERDLAAVRKAAAELERRKAEHTGELSLVPDEPTPKGGGSGAGRAFSQRNYGMDRFEDLFSSRQVLSLTTLTQLIQKVPVKLKNHVDFGFITALQTCLGLAIDRQADYLTSLTIWANSGEFIAHTFGRQAIPIVWEWPECNLWTDGSGNWDGAIDWIVRAIIANTIEAQNVGQIQQASATEHPLPDDISDCFFTDPPYYDAVPYADLSDFFYVWLKRTIKNYHTELLNEVLAPKNAECIVDDVKGKDKNYFENTMNKAMFEGCRLLAPSGIGVIVFAHKSTSGWEAQLQAMIDAGWIMTGSWPIDTERPGRLRTRDSAALASSIHLVCRPRENPDGTLRAEIGDWREVLSALPKRIHAWMPRLAQEGVVGADAIFACLGPALEIFSQYCRVEKASGEAVTLSEYLEQVWAAVSKEALELVFQGADTSDFEPDARLTAIWLWTLTKNEEVRLKHEELEQEEEEEEGSRKSVSKSAGFGLEYDTARKIAQGLGAALEQMPQTVEIKGSQARLLPVAERRNYLLGRKVPGASGRAGHFTPQARAAQASLFASDAAAPAPDDASVEIGKTILDQVHQSMLLFADGRSDALRRFLVDDGVGRHPRFWKLADCLSKLYPPHTDEKRWVDGVLARKKGLGL</sequence>
<name>A0A081BVQ2_VECG1</name>
<feature type="region of interest" description="Disordered" evidence="1">
    <location>
        <begin position="414"/>
        <end position="436"/>
    </location>
</feature>
<accession>A0A081BVQ2</accession>
<feature type="domain" description="DUF1156" evidence="2">
    <location>
        <begin position="12"/>
        <end position="64"/>
    </location>
</feature>
<dbReference type="HOGENOM" id="CLU_007795_2_0_0"/>
<proteinExistence type="predicted"/>
<dbReference type="EMBL" id="DF820464">
    <property type="protein sequence ID" value="GAK56407.1"/>
    <property type="molecule type" value="Genomic_DNA"/>
</dbReference>
<organism evidence="3">
    <name type="scientific">Vecturithrix granuli</name>
    <dbReference type="NCBI Taxonomy" id="1499967"/>
    <lineage>
        <taxon>Bacteria</taxon>
        <taxon>Candidatus Moduliflexota</taxon>
        <taxon>Candidatus Vecturitrichia</taxon>
        <taxon>Candidatus Vecturitrichales</taxon>
        <taxon>Candidatus Vecturitrichaceae</taxon>
        <taxon>Candidatus Vecturithrix</taxon>
    </lineage>
</organism>
<dbReference type="Pfam" id="PF06634">
    <property type="entry name" value="DUF1156"/>
    <property type="match status" value="1"/>
</dbReference>
<dbReference type="SUPFAM" id="SSF53335">
    <property type="entry name" value="S-adenosyl-L-methionine-dependent methyltransferases"/>
    <property type="match status" value="2"/>
</dbReference>
<keyword evidence="4" id="KW-1185">Reference proteome</keyword>
<evidence type="ECO:0000256" key="1">
    <source>
        <dbReference type="SAM" id="MobiDB-lite"/>
    </source>
</evidence>
<dbReference type="eggNOG" id="COG1743">
    <property type="taxonomic scope" value="Bacteria"/>
</dbReference>
<dbReference type="InterPro" id="IPR029063">
    <property type="entry name" value="SAM-dependent_MTases_sf"/>
</dbReference>
<dbReference type="AlphaFoldDB" id="A0A081BVQ2"/>
<dbReference type="InterPro" id="IPR009537">
    <property type="entry name" value="DUF1156"/>
</dbReference>